<keyword evidence="5 10" id="KW-0732">Signal</keyword>
<evidence type="ECO:0000256" key="2">
    <source>
        <dbReference type="ARBA" id="ARBA00008156"/>
    </source>
</evidence>
<gene>
    <name evidence="12" type="ordered locus">Acid_5010</name>
</gene>
<dbReference type="GO" id="GO:0046872">
    <property type="term" value="F:metal ion binding"/>
    <property type="evidence" value="ECO:0007669"/>
    <property type="project" value="UniProtKB-KW"/>
</dbReference>
<proteinExistence type="inferred from homology"/>
<evidence type="ECO:0000256" key="9">
    <source>
        <dbReference type="SAM" id="MobiDB-lite"/>
    </source>
</evidence>
<dbReference type="SUPFAM" id="SSF50998">
    <property type="entry name" value="Quinoprotein alcohol dehydrogenase-like"/>
    <property type="match status" value="1"/>
</dbReference>
<dbReference type="GO" id="GO:0016491">
    <property type="term" value="F:oxidoreductase activity"/>
    <property type="evidence" value="ECO:0007669"/>
    <property type="project" value="UniProtKB-KW"/>
</dbReference>
<feature type="signal peptide" evidence="10">
    <location>
        <begin position="1"/>
        <end position="24"/>
    </location>
</feature>
<feature type="region of interest" description="Disordered" evidence="9">
    <location>
        <begin position="305"/>
        <end position="324"/>
    </location>
</feature>
<keyword evidence="6" id="KW-0560">Oxidoreductase</keyword>
<dbReference type="SMART" id="SM00564">
    <property type="entry name" value="PQQ"/>
    <property type="match status" value="6"/>
</dbReference>
<dbReference type="KEGG" id="sus:Acid_5010"/>
<keyword evidence="4 8" id="KW-0479">Metal-binding</keyword>
<dbReference type="OrthoDB" id="9794322at2"/>
<dbReference type="AlphaFoldDB" id="Q01WJ9"/>
<evidence type="ECO:0000256" key="6">
    <source>
        <dbReference type="ARBA" id="ARBA00023002"/>
    </source>
</evidence>
<evidence type="ECO:0000256" key="8">
    <source>
        <dbReference type="PROSITE-ProRule" id="PRU00433"/>
    </source>
</evidence>
<dbReference type="InParanoid" id="Q01WJ9"/>
<feature type="domain" description="Cytochrome c" evidence="11">
    <location>
        <begin position="23"/>
        <end position="101"/>
    </location>
</feature>
<evidence type="ECO:0000256" key="4">
    <source>
        <dbReference type="ARBA" id="ARBA00022723"/>
    </source>
</evidence>
<dbReference type="InterPro" id="IPR036909">
    <property type="entry name" value="Cyt_c-like_dom_sf"/>
</dbReference>
<dbReference type="InterPro" id="IPR011047">
    <property type="entry name" value="Quinoprotein_ADH-like_sf"/>
</dbReference>
<keyword evidence="7 8" id="KW-0408">Iron</keyword>
<dbReference type="GO" id="GO:0009055">
    <property type="term" value="F:electron transfer activity"/>
    <property type="evidence" value="ECO:0007669"/>
    <property type="project" value="InterPro"/>
</dbReference>
<accession>Q01WJ9</accession>
<evidence type="ECO:0000256" key="5">
    <source>
        <dbReference type="ARBA" id="ARBA00022729"/>
    </source>
</evidence>
<evidence type="ECO:0000259" key="11">
    <source>
        <dbReference type="PROSITE" id="PS51007"/>
    </source>
</evidence>
<dbReference type="InterPro" id="IPR002372">
    <property type="entry name" value="PQQ_rpt_dom"/>
</dbReference>
<comment type="similarity">
    <text evidence="2">Belongs to the bacterial PQQ dehydrogenase family.</text>
</comment>
<dbReference type="Gene3D" id="2.140.10.10">
    <property type="entry name" value="Quinoprotein alcohol dehydrogenase-like superfamily"/>
    <property type="match status" value="1"/>
</dbReference>
<evidence type="ECO:0000256" key="10">
    <source>
        <dbReference type="SAM" id="SignalP"/>
    </source>
</evidence>
<reference evidence="12" key="1">
    <citation type="submission" date="2006-10" db="EMBL/GenBank/DDBJ databases">
        <title>Complete sequence of Solibacter usitatus Ellin6076.</title>
        <authorList>
            <consortium name="US DOE Joint Genome Institute"/>
            <person name="Copeland A."/>
            <person name="Lucas S."/>
            <person name="Lapidus A."/>
            <person name="Barry K."/>
            <person name="Detter J.C."/>
            <person name="Glavina del Rio T."/>
            <person name="Hammon N."/>
            <person name="Israni S."/>
            <person name="Dalin E."/>
            <person name="Tice H."/>
            <person name="Pitluck S."/>
            <person name="Thompson L.S."/>
            <person name="Brettin T."/>
            <person name="Bruce D."/>
            <person name="Han C."/>
            <person name="Tapia R."/>
            <person name="Gilna P."/>
            <person name="Schmutz J."/>
            <person name="Larimer F."/>
            <person name="Land M."/>
            <person name="Hauser L."/>
            <person name="Kyrpides N."/>
            <person name="Mikhailova N."/>
            <person name="Janssen P.H."/>
            <person name="Kuske C.R."/>
            <person name="Richardson P."/>
        </authorList>
    </citation>
    <scope>NUCLEOTIDE SEQUENCE</scope>
    <source>
        <strain evidence="12">Ellin6076</strain>
    </source>
</reference>
<dbReference type="HOGENOM" id="CLU_018478_0_2_0"/>
<name>Q01WJ9_SOLUE</name>
<dbReference type="GO" id="GO:0020037">
    <property type="term" value="F:heme binding"/>
    <property type="evidence" value="ECO:0007669"/>
    <property type="project" value="InterPro"/>
</dbReference>
<keyword evidence="3 8" id="KW-0349">Heme</keyword>
<dbReference type="InterPro" id="IPR018391">
    <property type="entry name" value="PQQ_b-propeller_rpt"/>
</dbReference>
<dbReference type="Pfam" id="PF13442">
    <property type="entry name" value="Cytochrome_CBB3"/>
    <property type="match status" value="1"/>
</dbReference>
<evidence type="ECO:0000256" key="3">
    <source>
        <dbReference type="ARBA" id="ARBA00022617"/>
    </source>
</evidence>
<dbReference type="Pfam" id="PF01011">
    <property type="entry name" value="PQQ"/>
    <property type="match status" value="2"/>
</dbReference>
<dbReference type="InterPro" id="IPR009056">
    <property type="entry name" value="Cyt_c-like_dom"/>
</dbReference>
<organism evidence="12">
    <name type="scientific">Solibacter usitatus (strain Ellin6076)</name>
    <dbReference type="NCBI Taxonomy" id="234267"/>
    <lineage>
        <taxon>Bacteria</taxon>
        <taxon>Pseudomonadati</taxon>
        <taxon>Acidobacteriota</taxon>
        <taxon>Terriglobia</taxon>
        <taxon>Bryobacterales</taxon>
        <taxon>Solibacteraceae</taxon>
        <taxon>Candidatus Solibacter</taxon>
    </lineage>
</organism>
<evidence type="ECO:0000256" key="1">
    <source>
        <dbReference type="ARBA" id="ARBA00001931"/>
    </source>
</evidence>
<dbReference type="Gene3D" id="1.10.760.10">
    <property type="entry name" value="Cytochrome c-like domain"/>
    <property type="match status" value="1"/>
</dbReference>
<dbReference type="PANTHER" id="PTHR32303">
    <property type="entry name" value="QUINOPROTEIN ALCOHOL DEHYDROGENASE (CYTOCHROME C)"/>
    <property type="match status" value="1"/>
</dbReference>
<dbReference type="SUPFAM" id="SSF46626">
    <property type="entry name" value="Cytochrome c"/>
    <property type="match status" value="1"/>
</dbReference>
<dbReference type="eggNOG" id="COG4993">
    <property type="taxonomic scope" value="Bacteria"/>
</dbReference>
<sequence length="597" mass="64933" precursor="true">MHVIKGFRVFPLLAALLVLRSAMAAPDARKLFRDHCAGCHGADARGSGKAPGLEGSPHLSGQSVQQLQEIIRAGFPATGMPPFDLPADDLTALASFLRGLNAGATILPAAGRRVAWGPPEPGDWLTYNGDLSANRYSSLKQINRTNAAGLRLKWIFPLPYYALETTPLESGGVMYVTGPNQVYAIDALNGSQLWKYSRPQTRGLVGDSALGTNRGVAIHEGKVFFQTDNAHLLALDRATGELLWEKAMPEEPNPNYGGTMAPLIVGDTVIAGVAGADHGIRGFIACYKAETGALLWRHWTVPRKGEPGSETWQGSEPLRGGGSTWLTGSYDPSTDTLYWPTGNPWPDGDDRDRPGDNLYTNCILALNPHTGELKWHYQFTPHDVKDRDATEPPVLVDTTYCGTPRKLLLHADRNGFFYVLDRTTGELLLTKPFLRRVDWATEIAPDGRPVVIAPRGCPSDAANWSSAAFSPVTRLFYFLALEECTGSPTGYPDQTGQRFLRALNIETGKIVWEVPQPEAAKAKTWAGVLATAGGVVFYGKPNGGFEAVDDRDGKLLWRFETNVRMKASPMTFQFAGRQYVAVAAGPNILCFTADPRP</sequence>
<evidence type="ECO:0000313" key="12">
    <source>
        <dbReference type="EMBL" id="ABJ85966.1"/>
    </source>
</evidence>
<dbReference type="PROSITE" id="PS51007">
    <property type="entry name" value="CYTC"/>
    <property type="match status" value="1"/>
</dbReference>
<dbReference type="EMBL" id="CP000473">
    <property type="protein sequence ID" value="ABJ85966.1"/>
    <property type="molecule type" value="Genomic_DNA"/>
</dbReference>
<comment type="cofactor">
    <cofactor evidence="1">
        <name>pyrroloquinoline quinone</name>
        <dbReference type="ChEBI" id="CHEBI:58442"/>
    </cofactor>
</comment>
<protein>
    <submittedName>
        <fullName evidence="12">Pyrrolo-quinoline quinone</fullName>
    </submittedName>
</protein>
<evidence type="ECO:0000256" key="7">
    <source>
        <dbReference type="ARBA" id="ARBA00023004"/>
    </source>
</evidence>
<feature type="chain" id="PRO_5004163537" evidence="10">
    <location>
        <begin position="25"/>
        <end position="597"/>
    </location>
</feature>
<dbReference type="STRING" id="234267.Acid_5010"/>